<dbReference type="OrthoDB" id="2967542at2"/>
<evidence type="ECO:0000313" key="1">
    <source>
        <dbReference type="EMBL" id="ANU22016.1"/>
    </source>
</evidence>
<dbReference type="EMBL" id="CP016543">
    <property type="protein sequence ID" value="ANU22016.1"/>
    <property type="molecule type" value="Genomic_DNA"/>
</dbReference>
<accession>A0A1C7EEA9</accession>
<dbReference type="KEGG" id="pdg:BCM40_01090"/>
<sequence>MNAKFENKLMVFENERYATEMTITGKGEGHDRGEPRLRCAVSIKLQAKETENELNLRANIYWDAKYPKTHLFFTGGSLVEFIGQQGDDYSQFKTAYWNKVKRLSANAFTDEEVLEYQKMMSASKA</sequence>
<proteinExistence type="predicted"/>
<dbReference type="Proteomes" id="UP000092495">
    <property type="component" value="Chromosome"/>
</dbReference>
<evidence type="ECO:0000313" key="2">
    <source>
        <dbReference type="Proteomes" id="UP000092495"/>
    </source>
</evidence>
<gene>
    <name evidence="1" type="ORF">BCM40_01090</name>
</gene>
<dbReference type="AlphaFoldDB" id="A0A1C7EEA9"/>
<dbReference type="RefSeq" id="WP_065525147.1">
    <property type="nucleotide sequence ID" value="NZ_CP016543.2"/>
</dbReference>
<protein>
    <submittedName>
        <fullName evidence="1">Uncharacterized protein</fullName>
    </submittedName>
</protein>
<keyword evidence="2" id="KW-1185">Reference proteome</keyword>
<name>A0A1C7EEA9_9BACL</name>
<organism evidence="1 2">
    <name type="scientific">Planococcus donghaensis</name>
    <dbReference type="NCBI Taxonomy" id="414778"/>
    <lineage>
        <taxon>Bacteria</taxon>
        <taxon>Bacillati</taxon>
        <taxon>Bacillota</taxon>
        <taxon>Bacilli</taxon>
        <taxon>Bacillales</taxon>
        <taxon>Caryophanaceae</taxon>
        <taxon>Planococcus</taxon>
    </lineage>
</organism>
<reference evidence="1" key="1">
    <citation type="submission" date="2016-10" db="EMBL/GenBank/DDBJ databases">
        <authorList>
            <person name="See-Too W.S."/>
        </authorList>
    </citation>
    <scope>NUCLEOTIDE SEQUENCE</scope>
    <source>
        <strain evidence="1">DSM 22276</strain>
    </source>
</reference>